<dbReference type="InterPro" id="IPR010287">
    <property type="entry name" value="DUF892_YciF-like"/>
</dbReference>
<dbReference type="SUPFAM" id="SSF47240">
    <property type="entry name" value="Ferritin-like"/>
    <property type="match status" value="1"/>
</dbReference>
<accession>A0A401U4T0</accession>
<dbReference type="PANTHER" id="PTHR30565:SF9">
    <property type="entry name" value="PROTEIN YCIF"/>
    <property type="match status" value="1"/>
</dbReference>
<dbReference type="Gene3D" id="1.20.1260.10">
    <property type="match status" value="1"/>
</dbReference>
<dbReference type="InterPro" id="IPR012347">
    <property type="entry name" value="Ferritin-like"/>
</dbReference>
<dbReference type="AlphaFoldDB" id="A0A401U4T0"/>
<dbReference type="InterPro" id="IPR009078">
    <property type="entry name" value="Ferritin-like_SF"/>
</dbReference>
<protein>
    <submittedName>
        <fullName evidence="1">Ferritin-like domain-containing protein</fullName>
    </submittedName>
</protein>
<evidence type="ECO:0000313" key="2">
    <source>
        <dbReference type="Proteomes" id="UP000288227"/>
    </source>
</evidence>
<organism evidence="1 2">
    <name type="scientific">Chryseotalea sanaruensis</name>
    <dbReference type="NCBI Taxonomy" id="2482724"/>
    <lineage>
        <taxon>Bacteria</taxon>
        <taxon>Pseudomonadati</taxon>
        <taxon>Bacteroidota</taxon>
        <taxon>Cytophagia</taxon>
        <taxon>Cytophagales</taxon>
        <taxon>Chryseotaleaceae</taxon>
        <taxon>Chryseotalea</taxon>
    </lineage>
</organism>
<reference evidence="1 2" key="1">
    <citation type="submission" date="2018-11" db="EMBL/GenBank/DDBJ databases">
        <title>Chryseotalea sanarue gen. nov., sp., nov., a member of the family Cytophagaceae, isolated from a brackish lake in Hamamatsu Japan.</title>
        <authorList>
            <person name="Maejima Y."/>
            <person name="Iino T."/>
            <person name="Muraguchi Y."/>
            <person name="Fukuda K."/>
            <person name="Ohkuma M."/>
            <person name="Moriuchi R."/>
            <person name="Dohra H."/>
            <person name="Kimbara K."/>
            <person name="Shintani M."/>
        </authorList>
    </citation>
    <scope>NUCLEOTIDE SEQUENCE [LARGE SCALE GENOMIC DNA]</scope>
    <source>
        <strain evidence="1 2">Ys</strain>
    </source>
</reference>
<name>A0A401U4T0_9BACT</name>
<gene>
    <name evidence="1" type="ORF">SanaruYs_00640</name>
</gene>
<evidence type="ECO:0000313" key="1">
    <source>
        <dbReference type="EMBL" id="GCC49850.1"/>
    </source>
</evidence>
<dbReference type="EMBL" id="BHXQ01000001">
    <property type="protein sequence ID" value="GCC49850.1"/>
    <property type="molecule type" value="Genomic_DNA"/>
</dbReference>
<keyword evidence="2" id="KW-1185">Reference proteome</keyword>
<proteinExistence type="predicted"/>
<dbReference type="Pfam" id="PF05974">
    <property type="entry name" value="DUF892"/>
    <property type="match status" value="1"/>
</dbReference>
<dbReference type="RefSeq" id="WP_127120519.1">
    <property type="nucleotide sequence ID" value="NZ_BHXQ01000001.1"/>
</dbReference>
<dbReference type="InterPro" id="IPR047114">
    <property type="entry name" value="YciF"/>
</dbReference>
<dbReference type="PANTHER" id="PTHR30565">
    <property type="entry name" value="PROTEIN YCIF"/>
    <property type="match status" value="1"/>
</dbReference>
<dbReference type="Proteomes" id="UP000288227">
    <property type="component" value="Unassembled WGS sequence"/>
</dbReference>
<sequence length="199" mass="23186">MQVQLRKTILDKMVKEPIDLIPQKLILETKTTKERLEYIFIDMLKDIYWTEKYLLRTLPEIAKSIYNELLLEAVEQHIDAVYQQNHRIERCFEIKKLKATGKESPAIECLLKEANDNVQKFDLGHVRDASLINIIQKITHYQISAYGTLKTTATVLNEVECAILLRESKDDELRNDIILTNLAEKINQLAANMEEEEVD</sequence>
<comment type="caution">
    <text evidence="1">The sequence shown here is derived from an EMBL/GenBank/DDBJ whole genome shotgun (WGS) entry which is preliminary data.</text>
</comment>
<dbReference type="OrthoDB" id="9795056at2"/>